<dbReference type="Pfam" id="PF21720">
    <property type="entry name" value="MIOS_WD40"/>
    <property type="match status" value="1"/>
</dbReference>
<dbReference type="Gene3D" id="2.130.10.10">
    <property type="entry name" value="YVTN repeat-like/Quinoprotein amine dehydrogenase"/>
    <property type="match status" value="1"/>
</dbReference>
<keyword evidence="2" id="KW-0853">WD repeat</keyword>
<comment type="similarity">
    <text evidence="1">Belongs to the WD repeat mio family.</text>
</comment>
<organism evidence="9 10">
    <name type="scientific">Dermatophagoides pteronyssinus</name>
    <name type="common">European house dust mite</name>
    <dbReference type="NCBI Taxonomy" id="6956"/>
    <lineage>
        <taxon>Eukaryota</taxon>
        <taxon>Metazoa</taxon>
        <taxon>Ecdysozoa</taxon>
        <taxon>Arthropoda</taxon>
        <taxon>Chelicerata</taxon>
        <taxon>Arachnida</taxon>
        <taxon>Acari</taxon>
        <taxon>Acariformes</taxon>
        <taxon>Sarcoptiformes</taxon>
        <taxon>Astigmata</taxon>
        <taxon>Psoroptidia</taxon>
        <taxon>Analgoidea</taxon>
        <taxon>Pyroglyphidae</taxon>
        <taxon>Dermatophagoidinae</taxon>
        <taxon>Dermatophagoides</taxon>
    </lineage>
</organism>
<dbReference type="EMBL" id="NJHN03000063">
    <property type="protein sequence ID" value="KAH9418511.1"/>
    <property type="molecule type" value="Genomic_DNA"/>
</dbReference>
<proteinExistence type="inferred from homology"/>
<dbReference type="Pfam" id="PF17034">
    <property type="entry name" value="zinc_ribbon_16"/>
    <property type="match status" value="1"/>
</dbReference>
<dbReference type="Pfam" id="PF15295">
    <property type="entry name" value="CCDC50_N"/>
    <property type="match status" value="1"/>
</dbReference>
<evidence type="ECO:0000256" key="3">
    <source>
        <dbReference type="ARBA" id="ARBA00022737"/>
    </source>
</evidence>
<feature type="compositionally biased region" description="Basic and acidic residues" evidence="5">
    <location>
        <begin position="458"/>
        <end position="470"/>
    </location>
</feature>
<feature type="domain" description="GATOR2 complex protein MIO zinc-ribbon like" evidence="7">
    <location>
        <begin position="1298"/>
        <end position="1428"/>
    </location>
</feature>
<evidence type="ECO:0000256" key="1">
    <source>
        <dbReference type="ARBA" id="ARBA00009713"/>
    </source>
</evidence>
<keyword evidence="4" id="KW-0175">Coiled coil</keyword>
<feature type="compositionally biased region" description="Polar residues" evidence="5">
    <location>
        <begin position="283"/>
        <end position="295"/>
    </location>
</feature>
<evidence type="ECO:0000259" key="8">
    <source>
        <dbReference type="Pfam" id="PF21719"/>
    </source>
</evidence>
<evidence type="ECO:0000259" key="7">
    <source>
        <dbReference type="Pfam" id="PF17034"/>
    </source>
</evidence>
<accession>A0ABQ8J818</accession>
<dbReference type="InterPro" id="IPR049092">
    <property type="entry name" value="MIOS_a-sol"/>
</dbReference>
<reference evidence="9 10" key="2">
    <citation type="journal article" date="2022" name="Mol. Biol. Evol.">
        <title>Comparative Genomics Reveals Insights into the Divergent Evolution of Astigmatic Mites and Household Pest Adaptations.</title>
        <authorList>
            <person name="Xiong Q."/>
            <person name="Wan A.T."/>
            <person name="Liu X."/>
            <person name="Fung C.S."/>
            <person name="Xiao X."/>
            <person name="Malainual N."/>
            <person name="Hou J."/>
            <person name="Wang L."/>
            <person name="Wang M."/>
            <person name="Yang K.Y."/>
            <person name="Cui Y."/>
            <person name="Leung E.L."/>
            <person name="Nong W."/>
            <person name="Shin S.K."/>
            <person name="Au S.W."/>
            <person name="Jeong K.Y."/>
            <person name="Chew F.T."/>
            <person name="Hui J.H."/>
            <person name="Leung T.F."/>
            <person name="Tungtrongchitr A."/>
            <person name="Zhong N."/>
            <person name="Liu Z."/>
            <person name="Tsui S.K."/>
        </authorList>
    </citation>
    <scope>NUCLEOTIDE SEQUENCE [LARGE SCALE GENOMIC DNA]</scope>
    <source>
        <strain evidence="9">Derp</strain>
    </source>
</reference>
<reference evidence="9 10" key="1">
    <citation type="journal article" date="2018" name="J. Allergy Clin. Immunol.">
        <title>High-quality assembly of Dermatophagoides pteronyssinus genome and transcriptome reveals a wide range of novel allergens.</title>
        <authorList>
            <person name="Liu X.Y."/>
            <person name="Yang K.Y."/>
            <person name="Wang M.Q."/>
            <person name="Kwok J.S."/>
            <person name="Zeng X."/>
            <person name="Yang Z."/>
            <person name="Xiao X.J."/>
            <person name="Lau C.P."/>
            <person name="Li Y."/>
            <person name="Huang Z.M."/>
            <person name="Ba J.G."/>
            <person name="Yim A.K."/>
            <person name="Ouyang C.Y."/>
            <person name="Ngai S.M."/>
            <person name="Chan T.F."/>
            <person name="Leung E.L."/>
            <person name="Liu L."/>
            <person name="Liu Z.G."/>
            <person name="Tsui S.K."/>
        </authorList>
    </citation>
    <scope>NUCLEOTIDE SEQUENCE [LARGE SCALE GENOMIC DNA]</scope>
    <source>
        <strain evidence="9">Derp</strain>
    </source>
</reference>
<dbReference type="SUPFAM" id="SSF50978">
    <property type="entry name" value="WD40 repeat-like"/>
    <property type="match status" value="1"/>
</dbReference>
<dbReference type="InterPro" id="IPR036322">
    <property type="entry name" value="WD40_repeat_dom_sf"/>
</dbReference>
<comment type="caution">
    <text evidence="9">The sequence shown here is derived from an EMBL/GenBank/DDBJ whole genome shotgun (WGS) entry which is preliminary data.</text>
</comment>
<evidence type="ECO:0000256" key="4">
    <source>
        <dbReference type="SAM" id="Coils"/>
    </source>
</evidence>
<sequence>MADCQINSISDQPSNSKDVTTIIPEGRVGEVCKEWLIREDGNLAYRLQNEEIEQHYNENRSKNQLVRKDIPLAKHLQKNEILEAQQKYERFLQEQIIHDEKIARKIEHRLLLEEEEAKKAAEEADAKLAKKLMEKEKAKQIRKRIEKEKQQVERLSAQIGTDFRSFNMDNFHEPTVNINQKTLDRYARSKNHRIMTEDEQELDLSEFCMPPPPGLNPEELKLFLEEQDAEIAQLLQHQELKRSRNPEKEKLASIEQQDFEIAKMLQKMEKDRYKKIKEKLRNNQRLNRSSDQDSNFPEERNYQRTSTPLTSMDSLLVDANKVENDYDIPENHLTSLHDQTYEEPYNVLNECSETTLAQSFHNIAIDLDPTYRRRLKQTQCSSSQGNLTESCVDDDDNDYRAEQVNKTGSPTFLPTHRSYRDSLEKLHSTSKITSEYSRNPPSTCTSSSRSSNTSSENRNLHNPEQQKSDDFAPPLPPRDMSLMHNYKPTTTSIDQDHHSWKESIKSRVSNNLLPPHHPQHPNRQFNDFLGIHSLSDNDQSSTNNAIVQGQWRMPSLDKPQKKINKPDGCRTQFVTFGNELKLYVVDTITELPQMFGGIKLSELSFSQILTSKSEFRFVKSMACNNRLLKHGADVLYALGYQNGKIVLNSFDSSSGKESDAGYHYSNVVGKEFIQEYPRSCNALDFCQIDNNLLASGFERNKDDYSVMIWDIAHTGINYNQAAQSATITGTTKPLHQSAPNDQVHSLRWFRNRSLICGMNNKHIKLIDAKESPNQGPCVFTKGVYGITPDTHTDYRFASFFENFIYVWDLRFFESPLVTIGPEPSSFVKLEWCPTRSNILAALLKDTNSIRLYDHKQYTNFNEFPEPSILKRDITPFEVNNSQILSSFSWHPTNEFQMTVITSNGVIRDFKVVDRITLNWSPISEIIWTHGKKILQCIDSRDSIYKEIDDIAVRMRKLAIDGYGLSAEKLWDMFCKDNPLHFVWKWIYMHINRNDPKNQALKSSNEEISYDIFSLHNTERFFGLAITSKLDSNIPCDYFISINENEHNYTRLAAIMVFNGRVSEAIEYLNRASDFASKNSCNNHKSNDLHQNGKQTDKAVSLNAIALALSTFITTVDRIDKSNGNLYIWEEICSKLKPKLDDPYIKAIFNFVSVDCNSDVGKYSEIIYDEKLDIADRVAFACLYLPDTELTDFLFRVQNNLIEKNDLRAILFTGLTEDGLELFRRYIESTSDVQTISLILLWTLPHSLCKIPIVKIWIDNYKQLLDCWRLWNVRAQFDLKWYESMNYLEEPRQQIYIVCNYCRSPISTYTHTDSNTKSPISHPQPISHHQYNRASSANSSSNKLRICSCSNCGKTLPRCSLCLTQLGTPAGFHWRPGIILEKSNRKLSPFSSWFTWCQTCRHGGHSVHLLDWFTENTICPVAGCKCKCMGLDANARPIF</sequence>
<evidence type="ECO:0000313" key="10">
    <source>
        <dbReference type="Proteomes" id="UP000887458"/>
    </source>
</evidence>
<feature type="region of interest" description="Disordered" evidence="5">
    <location>
        <begin position="1312"/>
        <end position="1336"/>
    </location>
</feature>
<dbReference type="InterPro" id="IPR037593">
    <property type="entry name" value="MIOS/Sea4"/>
</dbReference>
<feature type="domain" description="Coiled-coil" evidence="6">
    <location>
        <begin position="24"/>
        <end position="143"/>
    </location>
</feature>
<dbReference type="PANTHER" id="PTHR16453">
    <property type="entry name" value="WD40 DOMAIN-CONTAINING PROTEIN MIO FAMILY MEMBER"/>
    <property type="match status" value="1"/>
</dbReference>
<evidence type="ECO:0008006" key="11">
    <source>
        <dbReference type="Google" id="ProtNLM"/>
    </source>
</evidence>
<feature type="region of interest" description="Disordered" evidence="5">
    <location>
        <begin position="424"/>
        <end position="500"/>
    </location>
</feature>
<dbReference type="InterPro" id="IPR015943">
    <property type="entry name" value="WD40/YVTN_repeat-like_dom_sf"/>
</dbReference>
<evidence type="ECO:0000313" key="9">
    <source>
        <dbReference type="EMBL" id="KAH9418511.1"/>
    </source>
</evidence>
<feature type="region of interest" description="Disordered" evidence="5">
    <location>
        <begin position="278"/>
        <end position="312"/>
    </location>
</feature>
<feature type="domain" description="MIOS-like alpha-solenoid" evidence="8">
    <location>
        <begin position="1036"/>
        <end position="1183"/>
    </location>
</feature>
<feature type="compositionally biased region" description="Low complexity" evidence="5">
    <location>
        <begin position="437"/>
        <end position="457"/>
    </location>
</feature>
<dbReference type="InterPro" id="IPR029311">
    <property type="entry name" value="CCDC50_N"/>
</dbReference>
<dbReference type="Pfam" id="PF21719">
    <property type="entry name" value="MIOS_a-sol"/>
    <property type="match status" value="1"/>
</dbReference>
<keyword evidence="10" id="KW-1185">Reference proteome</keyword>
<evidence type="ECO:0000259" key="6">
    <source>
        <dbReference type="Pfam" id="PF15295"/>
    </source>
</evidence>
<dbReference type="InterPro" id="IPR031488">
    <property type="entry name" value="Zn_ribbon_mio"/>
</dbReference>
<dbReference type="PANTHER" id="PTHR16453:SF9">
    <property type="entry name" value="GATOR COMPLEX PROTEIN MIOS"/>
    <property type="match status" value="1"/>
</dbReference>
<protein>
    <recommendedName>
        <fullName evidence="11">GATOR complex protein MIOS-like</fullName>
    </recommendedName>
</protein>
<dbReference type="Proteomes" id="UP000887458">
    <property type="component" value="Unassembled WGS sequence"/>
</dbReference>
<keyword evidence="3" id="KW-0677">Repeat</keyword>
<evidence type="ECO:0000256" key="5">
    <source>
        <dbReference type="SAM" id="MobiDB-lite"/>
    </source>
</evidence>
<evidence type="ECO:0000256" key="2">
    <source>
        <dbReference type="ARBA" id="ARBA00022574"/>
    </source>
</evidence>
<feature type="coiled-coil region" evidence="4">
    <location>
        <begin position="74"/>
        <end position="158"/>
    </location>
</feature>
<dbReference type="CDD" id="cd16691">
    <property type="entry name" value="mRING-H2-C3H3C2_Mio"/>
    <property type="match status" value="1"/>
</dbReference>
<name>A0ABQ8J818_DERPT</name>
<gene>
    <name evidence="9" type="ORF">DERP_011373</name>
</gene>
<feature type="compositionally biased region" description="Polar residues" evidence="5">
    <location>
        <begin position="303"/>
        <end position="312"/>
    </location>
</feature>